<accession>A0A0X3BM28</accession>
<dbReference type="InterPro" id="IPR051404">
    <property type="entry name" value="TA_system_antitoxin"/>
</dbReference>
<proteinExistence type="predicted"/>
<dbReference type="SUPFAM" id="SSF143100">
    <property type="entry name" value="TTHA1013/TTHA0281-like"/>
    <property type="match status" value="1"/>
</dbReference>
<evidence type="ECO:0000259" key="1">
    <source>
        <dbReference type="Pfam" id="PF15919"/>
    </source>
</evidence>
<name>A0A0X3BM28_9EURY</name>
<dbReference type="Pfam" id="PF15919">
    <property type="entry name" value="HicB_lk_antitox"/>
    <property type="match status" value="1"/>
</dbReference>
<gene>
    <name evidence="2" type="ORF">MMAB1_1401</name>
</gene>
<organism evidence="2 3">
    <name type="scientific">Methanoculleus bourgensis</name>
    <dbReference type="NCBI Taxonomy" id="83986"/>
    <lineage>
        <taxon>Archaea</taxon>
        <taxon>Methanobacteriati</taxon>
        <taxon>Methanobacteriota</taxon>
        <taxon>Stenosarchaea group</taxon>
        <taxon>Methanomicrobia</taxon>
        <taxon>Methanomicrobiales</taxon>
        <taxon>Methanomicrobiaceae</taxon>
        <taxon>Methanoculleus</taxon>
    </lineage>
</organism>
<dbReference type="PANTHER" id="PTHR34504:SF2">
    <property type="entry name" value="UPF0150 PROTEIN SSL0259"/>
    <property type="match status" value="1"/>
</dbReference>
<protein>
    <recommendedName>
        <fullName evidence="1">HicB-like antitoxin of toxin-antitoxin system domain-containing protein</fullName>
    </recommendedName>
</protein>
<dbReference type="EMBL" id="LT158599">
    <property type="protein sequence ID" value="CVK32614.1"/>
    <property type="molecule type" value="Genomic_DNA"/>
</dbReference>
<dbReference type="Proteomes" id="UP000069850">
    <property type="component" value="Chromosome 1"/>
</dbReference>
<evidence type="ECO:0000313" key="3">
    <source>
        <dbReference type="Proteomes" id="UP000069850"/>
    </source>
</evidence>
<dbReference type="Gene3D" id="3.30.160.250">
    <property type="match status" value="1"/>
</dbReference>
<dbReference type="InterPro" id="IPR035069">
    <property type="entry name" value="TTHA1013/TTHA0281-like"/>
</dbReference>
<reference evidence="2 3" key="1">
    <citation type="submission" date="2016-01" db="EMBL/GenBank/DDBJ databases">
        <authorList>
            <person name="Manzoor S."/>
        </authorList>
    </citation>
    <scope>NUCLEOTIDE SEQUENCE [LARGE SCALE GENOMIC DNA]</scope>
    <source>
        <strain evidence="2">Methanoculleus sp MAB1</strain>
    </source>
</reference>
<sequence>MIYITRCGVKGIRAGDTIGDRIVFDSTSWTNMRRNMMYRFLVIVEQTDGNYSAYSPDLPGCVATGATREEAEERMHEAIELHIEGLRGDGLPIPPSRSSAIYVAVGRG</sequence>
<dbReference type="PANTHER" id="PTHR34504">
    <property type="entry name" value="ANTITOXIN HICB"/>
    <property type="match status" value="1"/>
</dbReference>
<evidence type="ECO:0000313" key="2">
    <source>
        <dbReference type="EMBL" id="CVK32614.1"/>
    </source>
</evidence>
<dbReference type="KEGG" id="mema:MMAB1_1401"/>
<feature type="domain" description="HicB-like antitoxin of toxin-antitoxin system" evidence="1">
    <location>
        <begin position="42"/>
        <end position="98"/>
    </location>
</feature>
<dbReference type="InterPro" id="IPR031807">
    <property type="entry name" value="HicB-like"/>
</dbReference>
<dbReference type="AlphaFoldDB" id="A0A0X3BM28"/>